<evidence type="ECO:0000256" key="6">
    <source>
        <dbReference type="SAM" id="Phobius"/>
    </source>
</evidence>
<dbReference type="InterPro" id="IPR003838">
    <property type="entry name" value="ABC3_permease_C"/>
</dbReference>
<accession>A0A521F6N6</accession>
<feature type="transmembrane region" description="Helical" evidence="6">
    <location>
        <begin position="422"/>
        <end position="442"/>
    </location>
</feature>
<feature type="transmembrane region" description="Helical" evidence="6">
    <location>
        <begin position="672"/>
        <end position="693"/>
    </location>
</feature>
<evidence type="ECO:0000256" key="2">
    <source>
        <dbReference type="ARBA" id="ARBA00022475"/>
    </source>
</evidence>
<organism evidence="9 10">
    <name type="scientific">Pedobacter westerhofensis</name>
    <dbReference type="NCBI Taxonomy" id="425512"/>
    <lineage>
        <taxon>Bacteria</taxon>
        <taxon>Pseudomonadati</taxon>
        <taxon>Bacteroidota</taxon>
        <taxon>Sphingobacteriia</taxon>
        <taxon>Sphingobacteriales</taxon>
        <taxon>Sphingobacteriaceae</taxon>
        <taxon>Pedobacter</taxon>
    </lineage>
</organism>
<feature type="transmembrane region" description="Helical" evidence="6">
    <location>
        <begin position="755"/>
        <end position="775"/>
    </location>
</feature>
<dbReference type="RefSeq" id="WP_142529937.1">
    <property type="nucleotide sequence ID" value="NZ_CBCSJO010000010.1"/>
</dbReference>
<keyword evidence="10" id="KW-1185">Reference proteome</keyword>
<keyword evidence="4 6" id="KW-1133">Transmembrane helix</keyword>
<feature type="domain" description="ABC3 transporter permease C-terminal" evidence="7">
    <location>
        <begin position="286"/>
        <end position="400"/>
    </location>
</feature>
<dbReference type="Pfam" id="PF02687">
    <property type="entry name" value="FtsX"/>
    <property type="match status" value="2"/>
</dbReference>
<evidence type="ECO:0000259" key="8">
    <source>
        <dbReference type="Pfam" id="PF12704"/>
    </source>
</evidence>
<evidence type="ECO:0000313" key="10">
    <source>
        <dbReference type="Proteomes" id="UP000320300"/>
    </source>
</evidence>
<keyword evidence="5 6" id="KW-0472">Membrane</keyword>
<feature type="transmembrane region" description="Helical" evidence="6">
    <location>
        <begin position="21"/>
        <end position="41"/>
    </location>
</feature>
<dbReference type="PANTHER" id="PTHR30572">
    <property type="entry name" value="MEMBRANE COMPONENT OF TRANSPORTER-RELATED"/>
    <property type="match status" value="1"/>
</dbReference>
<sequence>MFFINFKIALRNLRRNKGFSLINIGGLAIGLTSCLLLLLYVNYEYSYDRQYKAVDRIYVAELNHKTDGTVKTYPYTPNKLAAAGLQELPGVEAACRVTTNGSNRLFIHDNNKFKLNTLTADPAFVKIFDYDVKSGNIASALNDPNSVILTATAAKKFFGDQNAIGQSLRWDNRVWVKVTAVIADPPKNQTFRFDAIQSWSFFENNVSPAEKTFWWGAISCMTFFELKPNTNVAASDASLRKLIRSHDPETRLEAFLFPFKKHHLYDEFENGKLTGGKIDQVNLFGFLAFCVLLIASINYMNLSTARSEKRAREVGVRKALGSSRKALMGQFIVESLLLSTISMLISFALLELLLPQFNTLLNTAIHIDYTSSTFWAVLIALILITGMLAGSYPAIYLSSFTPIKVLKGFKGAAGGALSIRKGLVIIQFSLSICMIICALIIYTQMQFIKNKPLGFEKANLLELSLEGNFKDHAKVLLLKEELKRSGAVVVSTEYAGDFTRMSNNSSDIGWPGKDVSDNALFEIRSTGYDYAKTVGARIVKGRDFSRQFPADTTTSIILNQAAVKRMGLKNPVGTVISWVGNPPLTIVGVIEDNANGSAGASSLPTVFYYNMHLVSELLIRLNPNMALNRSVQLVKETAQRLNPSYPVELGFVDEAMEEKLSNEKILSTLSNLFGGFCIFISCLGLLGLALYMAEQRKKEISIRKVLGADLKSILLLLNKDFIKLVLVANLIAFPVAYILASKWLQKYDYRIDISIWPFMLAALMSLVIALLTVSLQSFKVARANPVDALKYE</sequence>
<dbReference type="Pfam" id="PF12704">
    <property type="entry name" value="MacB_PCD"/>
    <property type="match status" value="1"/>
</dbReference>
<evidence type="ECO:0000313" key="9">
    <source>
        <dbReference type="EMBL" id="SMO91766.1"/>
    </source>
</evidence>
<dbReference type="PANTHER" id="PTHR30572:SF18">
    <property type="entry name" value="ABC-TYPE MACROLIDE FAMILY EXPORT SYSTEM PERMEASE COMPONENT 2"/>
    <property type="match status" value="1"/>
</dbReference>
<dbReference type="OrthoDB" id="1451596at2"/>
<reference evidence="9 10" key="1">
    <citation type="submission" date="2017-05" db="EMBL/GenBank/DDBJ databases">
        <authorList>
            <person name="Varghese N."/>
            <person name="Submissions S."/>
        </authorList>
    </citation>
    <scope>NUCLEOTIDE SEQUENCE [LARGE SCALE GENOMIC DNA]</scope>
    <source>
        <strain evidence="9 10">DSM 19036</strain>
    </source>
</reference>
<keyword evidence="2" id="KW-1003">Cell membrane</keyword>
<keyword evidence="3 6" id="KW-0812">Transmembrane</keyword>
<feature type="transmembrane region" description="Helical" evidence="6">
    <location>
        <begin position="374"/>
        <end position="401"/>
    </location>
</feature>
<evidence type="ECO:0000259" key="7">
    <source>
        <dbReference type="Pfam" id="PF02687"/>
    </source>
</evidence>
<proteinExistence type="predicted"/>
<dbReference type="InterPro" id="IPR050250">
    <property type="entry name" value="Macrolide_Exporter_MacB"/>
</dbReference>
<feature type="transmembrane region" description="Helical" evidence="6">
    <location>
        <begin position="721"/>
        <end position="740"/>
    </location>
</feature>
<dbReference type="PROSITE" id="PS51257">
    <property type="entry name" value="PROKAR_LIPOPROTEIN"/>
    <property type="match status" value="1"/>
</dbReference>
<feature type="domain" description="ABC3 transporter permease C-terminal" evidence="7">
    <location>
        <begin position="672"/>
        <end position="785"/>
    </location>
</feature>
<dbReference type="EMBL" id="FXTN01000010">
    <property type="protein sequence ID" value="SMO91766.1"/>
    <property type="molecule type" value="Genomic_DNA"/>
</dbReference>
<feature type="transmembrane region" description="Helical" evidence="6">
    <location>
        <begin position="283"/>
        <end position="302"/>
    </location>
</feature>
<name>A0A521F6N6_9SPHI</name>
<dbReference type="Proteomes" id="UP000320300">
    <property type="component" value="Unassembled WGS sequence"/>
</dbReference>
<evidence type="ECO:0000256" key="3">
    <source>
        <dbReference type="ARBA" id="ARBA00022692"/>
    </source>
</evidence>
<dbReference type="AlphaFoldDB" id="A0A521F6N6"/>
<dbReference type="InterPro" id="IPR025857">
    <property type="entry name" value="MacB_PCD"/>
</dbReference>
<evidence type="ECO:0000256" key="5">
    <source>
        <dbReference type="ARBA" id="ARBA00023136"/>
    </source>
</evidence>
<protein>
    <submittedName>
        <fullName evidence="9">MacB-like core domain-containing protein</fullName>
    </submittedName>
</protein>
<evidence type="ECO:0000256" key="1">
    <source>
        <dbReference type="ARBA" id="ARBA00004651"/>
    </source>
</evidence>
<evidence type="ECO:0000256" key="4">
    <source>
        <dbReference type="ARBA" id="ARBA00022989"/>
    </source>
</evidence>
<gene>
    <name evidence="9" type="ORF">SAMN06265348_110234</name>
</gene>
<feature type="transmembrane region" description="Helical" evidence="6">
    <location>
        <begin position="331"/>
        <end position="354"/>
    </location>
</feature>
<comment type="subcellular location">
    <subcellularLocation>
        <location evidence="1">Cell membrane</location>
        <topology evidence="1">Multi-pass membrane protein</topology>
    </subcellularLocation>
</comment>
<dbReference type="GO" id="GO:0005886">
    <property type="term" value="C:plasma membrane"/>
    <property type="evidence" value="ECO:0007669"/>
    <property type="project" value="UniProtKB-SubCell"/>
</dbReference>
<dbReference type="GO" id="GO:0022857">
    <property type="term" value="F:transmembrane transporter activity"/>
    <property type="evidence" value="ECO:0007669"/>
    <property type="project" value="TreeGrafter"/>
</dbReference>
<feature type="domain" description="MacB-like periplasmic core" evidence="8">
    <location>
        <begin position="20"/>
        <end position="241"/>
    </location>
</feature>